<protein>
    <submittedName>
        <fullName evidence="2">Uncharacterized protein</fullName>
    </submittedName>
</protein>
<gene>
    <name evidence="2" type="ORF">PMA3_20045</name>
</gene>
<feature type="compositionally biased region" description="Polar residues" evidence="1">
    <location>
        <begin position="9"/>
        <end position="21"/>
    </location>
</feature>
<dbReference type="AlphaFoldDB" id="A0A191YX14"/>
<organism evidence="2 3">
    <name type="scientific">Pseudomonas silesiensis</name>
    <dbReference type="NCBI Taxonomy" id="1853130"/>
    <lineage>
        <taxon>Bacteria</taxon>
        <taxon>Pseudomonadati</taxon>
        <taxon>Pseudomonadota</taxon>
        <taxon>Gammaproteobacteria</taxon>
        <taxon>Pseudomonadales</taxon>
        <taxon>Pseudomonadaceae</taxon>
        <taxon>Pseudomonas</taxon>
    </lineage>
</organism>
<dbReference type="EMBL" id="CP014870">
    <property type="protein sequence ID" value="ANJ57318.1"/>
    <property type="molecule type" value="Genomic_DNA"/>
</dbReference>
<sequence length="59" mass="6716">MLPNHANGADQQYQSKIGQGLSTRRRFSVHRLLRRDPGAAMPMNLGEQEGFARLFRHVP</sequence>
<proteinExistence type="predicted"/>
<reference evidence="2 3" key="1">
    <citation type="journal article" date="2018" name="Syst. Appl. Microbiol.">
        <title>Pseudomonas silesiensis sp. nov. strain A3T isolated from a biological pesticide sewage treatment plant and analysis of the complete genome sequence.</title>
        <authorList>
            <person name="Kaminski M.A."/>
            <person name="Furmanczyk E.M."/>
            <person name="Sobczak A."/>
            <person name="Dziembowski A."/>
            <person name="Lipinski L."/>
        </authorList>
    </citation>
    <scope>NUCLEOTIDE SEQUENCE [LARGE SCALE GENOMIC DNA]</scope>
    <source>
        <strain evidence="2 3">A3</strain>
    </source>
</reference>
<keyword evidence="3" id="KW-1185">Reference proteome</keyword>
<dbReference type="STRING" id="1853130.PMA3_20045"/>
<accession>A0A191YX14</accession>
<name>A0A191YX14_9PSED</name>
<dbReference type="KEGG" id="psil:PMA3_20045"/>
<evidence type="ECO:0000313" key="3">
    <source>
        <dbReference type="Proteomes" id="UP000078354"/>
    </source>
</evidence>
<evidence type="ECO:0000256" key="1">
    <source>
        <dbReference type="SAM" id="MobiDB-lite"/>
    </source>
</evidence>
<feature type="region of interest" description="Disordered" evidence="1">
    <location>
        <begin position="1"/>
        <end position="21"/>
    </location>
</feature>
<evidence type="ECO:0000313" key="2">
    <source>
        <dbReference type="EMBL" id="ANJ57318.1"/>
    </source>
</evidence>
<dbReference type="Proteomes" id="UP000078354">
    <property type="component" value="Chromosome"/>
</dbReference>